<dbReference type="PROSITE" id="PS51547">
    <property type="entry name" value="C2_PI3K"/>
    <property type="match status" value="1"/>
</dbReference>
<accession>A0A6A4WJ89</accession>
<dbReference type="SUPFAM" id="SSF56112">
    <property type="entry name" value="Protein kinase-like (PK-like)"/>
    <property type="match status" value="1"/>
</dbReference>
<dbReference type="InterPro" id="IPR035892">
    <property type="entry name" value="C2_domain_sf"/>
</dbReference>
<dbReference type="Pfam" id="PF00613">
    <property type="entry name" value="PI3Ka"/>
    <property type="match status" value="1"/>
</dbReference>
<dbReference type="InterPro" id="IPR036940">
    <property type="entry name" value="PI3/4_kinase_cat_sf"/>
</dbReference>
<keyword evidence="3 11" id="KW-0418">Kinase</keyword>
<dbReference type="InterPro" id="IPR016024">
    <property type="entry name" value="ARM-type_fold"/>
</dbReference>
<dbReference type="SUPFAM" id="SSF48371">
    <property type="entry name" value="ARM repeat"/>
    <property type="match status" value="1"/>
</dbReference>
<feature type="domain" description="PI3K/PI4K catalytic" evidence="6">
    <location>
        <begin position="753"/>
        <end position="1055"/>
    </location>
</feature>
<comment type="similarity">
    <text evidence="5">Belongs to the PI3/PI4-kinase family.</text>
</comment>
<dbReference type="SMART" id="SM00143">
    <property type="entry name" value="PI3K_p85B"/>
    <property type="match status" value="1"/>
</dbReference>
<gene>
    <name evidence="11" type="primary">Pik3ca</name>
    <name evidence="11" type="ORF">FJT64_022236</name>
</gene>
<dbReference type="PROSITE" id="PS50290">
    <property type="entry name" value="PI3_4_KINASE_3"/>
    <property type="match status" value="1"/>
</dbReference>
<comment type="caution">
    <text evidence="11">The sequence shown here is derived from an EMBL/GenBank/DDBJ whole genome shotgun (WGS) entry which is preliminary data.</text>
</comment>
<dbReference type="SMART" id="SM00146">
    <property type="entry name" value="PI3Kc"/>
    <property type="match status" value="1"/>
</dbReference>
<feature type="domain" description="C2 PI3K-type" evidence="10">
    <location>
        <begin position="329"/>
        <end position="488"/>
    </location>
</feature>
<dbReference type="InterPro" id="IPR011009">
    <property type="entry name" value="Kinase-like_dom_sf"/>
</dbReference>
<feature type="domain" description="PIK helical" evidence="8">
    <location>
        <begin position="504"/>
        <end position="682"/>
    </location>
</feature>
<keyword evidence="12" id="KW-1185">Reference proteome</keyword>
<dbReference type="InterPro" id="IPR029071">
    <property type="entry name" value="Ubiquitin-like_domsf"/>
</dbReference>
<dbReference type="GO" id="GO:0016303">
    <property type="term" value="F:1-phosphatidylinositol-3-kinase activity"/>
    <property type="evidence" value="ECO:0007669"/>
    <property type="project" value="TreeGrafter"/>
</dbReference>
<dbReference type="InterPro" id="IPR000341">
    <property type="entry name" value="PI3K_Ras-bd_dom"/>
</dbReference>
<dbReference type="Gene3D" id="1.25.40.70">
    <property type="entry name" value="Phosphatidylinositol 3-kinase, accessory domain (PIK)"/>
    <property type="match status" value="1"/>
</dbReference>
<evidence type="ECO:0000256" key="2">
    <source>
        <dbReference type="ARBA" id="ARBA00022741"/>
    </source>
</evidence>
<proteinExistence type="inferred from homology"/>
<dbReference type="GO" id="GO:0043491">
    <property type="term" value="P:phosphatidylinositol 3-kinase/protein kinase B signal transduction"/>
    <property type="evidence" value="ECO:0007669"/>
    <property type="project" value="TreeGrafter"/>
</dbReference>
<reference evidence="11 12" key="1">
    <citation type="submission" date="2019-07" db="EMBL/GenBank/DDBJ databases">
        <title>Draft genome assembly of a fouling barnacle, Amphibalanus amphitrite (Darwin, 1854): The first reference genome for Thecostraca.</title>
        <authorList>
            <person name="Kim W."/>
        </authorList>
    </citation>
    <scope>NUCLEOTIDE SEQUENCE [LARGE SCALE GENOMIC DNA]</scope>
    <source>
        <strain evidence="11">SNU_AA5</strain>
        <tissue evidence="11">Soma without cirri and trophi</tissue>
    </source>
</reference>
<evidence type="ECO:0000256" key="5">
    <source>
        <dbReference type="PROSITE-ProRule" id="PRU00880"/>
    </source>
</evidence>
<dbReference type="PANTHER" id="PTHR10048:SF111">
    <property type="entry name" value="PHOSPHATIDYLINOSITOL 3-KINASE AGE-1"/>
    <property type="match status" value="1"/>
</dbReference>
<organism evidence="11 12">
    <name type="scientific">Amphibalanus amphitrite</name>
    <name type="common">Striped barnacle</name>
    <name type="synonym">Balanus amphitrite</name>
    <dbReference type="NCBI Taxonomy" id="1232801"/>
    <lineage>
        <taxon>Eukaryota</taxon>
        <taxon>Metazoa</taxon>
        <taxon>Ecdysozoa</taxon>
        <taxon>Arthropoda</taxon>
        <taxon>Crustacea</taxon>
        <taxon>Multicrustacea</taxon>
        <taxon>Cirripedia</taxon>
        <taxon>Thoracica</taxon>
        <taxon>Thoracicalcarea</taxon>
        <taxon>Balanomorpha</taxon>
        <taxon>Balanoidea</taxon>
        <taxon>Balanidae</taxon>
        <taxon>Amphibalaninae</taxon>
        <taxon>Amphibalanus</taxon>
    </lineage>
</organism>
<dbReference type="GO" id="GO:0048015">
    <property type="term" value="P:phosphatidylinositol-mediated signaling"/>
    <property type="evidence" value="ECO:0007669"/>
    <property type="project" value="TreeGrafter"/>
</dbReference>
<dbReference type="InterPro" id="IPR003113">
    <property type="entry name" value="PI3K_ABD"/>
</dbReference>
<dbReference type="Gene3D" id="3.30.1010.10">
    <property type="entry name" value="Phosphatidylinositol 3-kinase Catalytic Subunit, Chain A, domain 4"/>
    <property type="match status" value="1"/>
</dbReference>
<dbReference type="PROSITE" id="PS51545">
    <property type="entry name" value="PIK_HELICAL"/>
    <property type="match status" value="1"/>
</dbReference>
<dbReference type="Gene3D" id="3.10.20.770">
    <property type="match status" value="1"/>
</dbReference>
<dbReference type="Gene3D" id="2.60.40.150">
    <property type="entry name" value="C2 domain"/>
    <property type="match status" value="1"/>
</dbReference>
<keyword evidence="1" id="KW-0808">Transferase</keyword>
<dbReference type="GO" id="GO:0005886">
    <property type="term" value="C:plasma membrane"/>
    <property type="evidence" value="ECO:0007669"/>
    <property type="project" value="TreeGrafter"/>
</dbReference>
<dbReference type="PROSITE" id="PS00916">
    <property type="entry name" value="PI3_4_KINASE_2"/>
    <property type="match status" value="1"/>
</dbReference>
<dbReference type="InterPro" id="IPR015433">
    <property type="entry name" value="PI3/4_kinase"/>
</dbReference>
<evidence type="ECO:0000313" key="12">
    <source>
        <dbReference type="Proteomes" id="UP000440578"/>
    </source>
</evidence>
<dbReference type="GO" id="GO:0035005">
    <property type="term" value="F:1-phosphatidylinositol-4-phosphate 3-kinase activity"/>
    <property type="evidence" value="ECO:0007669"/>
    <property type="project" value="TreeGrafter"/>
</dbReference>
<dbReference type="AlphaFoldDB" id="A0A6A4WJ89"/>
<evidence type="ECO:0000256" key="4">
    <source>
        <dbReference type="ARBA" id="ARBA00022840"/>
    </source>
</evidence>
<dbReference type="PANTHER" id="PTHR10048">
    <property type="entry name" value="PHOSPHATIDYLINOSITOL KINASE"/>
    <property type="match status" value="1"/>
</dbReference>
<dbReference type="Pfam" id="PF00792">
    <property type="entry name" value="PI3K_C2"/>
    <property type="match status" value="1"/>
</dbReference>
<dbReference type="Proteomes" id="UP000440578">
    <property type="component" value="Unassembled WGS sequence"/>
</dbReference>
<evidence type="ECO:0000256" key="1">
    <source>
        <dbReference type="ARBA" id="ARBA00022679"/>
    </source>
</evidence>
<protein>
    <submittedName>
        <fullName evidence="11">Phosphatidylinositol 4,5-bisphosphate 3-kinase catalytic subunit alpha isoform</fullName>
    </submittedName>
</protein>
<dbReference type="Gene3D" id="1.10.1070.11">
    <property type="entry name" value="Phosphatidylinositol 3-/4-kinase, catalytic domain"/>
    <property type="match status" value="1"/>
</dbReference>
<dbReference type="InterPro" id="IPR002420">
    <property type="entry name" value="PI3K-type_C2_dom"/>
</dbReference>
<dbReference type="CDD" id="cd05165">
    <property type="entry name" value="PI3Kc_I"/>
    <property type="match status" value="1"/>
</dbReference>
<dbReference type="InterPro" id="IPR001263">
    <property type="entry name" value="PI3K_accessory_dom"/>
</dbReference>
<dbReference type="SMART" id="SM00145">
    <property type="entry name" value="PI3Ka"/>
    <property type="match status" value="1"/>
</dbReference>
<dbReference type="GO" id="GO:0005524">
    <property type="term" value="F:ATP binding"/>
    <property type="evidence" value="ECO:0007669"/>
    <property type="project" value="UniProtKB-KW"/>
</dbReference>
<evidence type="ECO:0000259" key="10">
    <source>
        <dbReference type="PROSITE" id="PS51547"/>
    </source>
</evidence>
<dbReference type="PROSITE" id="PS51544">
    <property type="entry name" value="PI3K_ABD"/>
    <property type="match status" value="1"/>
</dbReference>
<keyword evidence="2" id="KW-0547">Nucleotide-binding</keyword>
<dbReference type="GO" id="GO:0016477">
    <property type="term" value="P:cell migration"/>
    <property type="evidence" value="ECO:0007669"/>
    <property type="project" value="TreeGrafter"/>
</dbReference>
<evidence type="ECO:0000259" key="8">
    <source>
        <dbReference type="PROSITE" id="PS51545"/>
    </source>
</evidence>
<dbReference type="InterPro" id="IPR042236">
    <property type="entry name" value="PI3K_accessory_sf"/>
</dbReference>
<evidence type="ECO:0000313" key="11">
    <source>
        <dbReference type="EMBL" id="KAF0306173.1"/>
    </source>
</evidence>
<dbReference type="OrthoDB" id="67688at2759"/>
<dbReference type="EMBL" id="VIIS01000685">
    <property type="protein sequence ID" value="KAF0306173.1"/>
    <property type="molecule type" value="Genomic_DNA"/>
</dbReference>
<dbReference type="InterPro" id="IPR018936">
    <property type="entry name" value="PI3/4_kinase_CS"/>
</dbReference>
<feature type="domain" description="PI3K-RBD" evidence="9">
    <location>
        <begin position="189"/>
        <end position="289"/>
    </location>
</feature>
<dbReference type="PROSITE" id="PS51546">
    <property type="entry name" value="PI3K_RBD"/>
    <property type="match status" value="1"/>
</dbReference>
<dbReference type="FunFam" id="1.10.1070.11:FF:000006">
    <property type="entry name" value="Phosphatidylinositol 4,5-bisphosphate 3-kinase catalytic subunit"/>
    <property type="match status" value="1"/>
</dbReference>
<dbReference type="InterPro" id="IPR000403">
    <property type="entry name" value="PI3/4_kinase_cat_dom"/>
</dbReference>
<evidence type="ECO:0000259" key="7">
    <source>
        <dbReference type="PROSITE" id="PS51544"/>
    </source>
</evidence>
<evidence type="ECO:0000259" key="6">
    <source>
        <dbReference type="PROSITE" id="PS50290"/>
    </source>
</evidence>
<dbReference type="Pfam" id="PF02192">
    <property type="entry name" value="PI3K_p85B"/>
    <property type="match status" value="1"/>
</dbReference>
<keyword evidence="4" id="KW-0067">ATP-binding</keyword>
<dbReference type="GO" id="GO:0005942">
    <property type="term" value="C:phosphatidylinositol 3-kinase complex"/>
    <property type="evidence" value="ECO:0007669"/>
    <property type="project" value="TreeGrafter"/>
</dbReference>
<evidence type="ECO:0000256" key="3">
    <source>
        <dbReference type="ARBA" id="ARBA00022777"/>
    </source>
</evidence>
<sequence>MPPSSGELWGYSFMPDSSTVYCLMPTGILIPLVARRDKPLFKLKDDLWKLAKNAQEYPFGHMLGEPSQYIFQGITQDGAHEDFYDETRRFCDLRLLEPYLQVREPHGNKDEEMFNQSLSAIGVQVRKLDEMRDPEVVDFRVSMLRICKKAIDFRELNPNARLQFMHPADLDSSPQLAPNLHEKIAKSREMTVSVSGMDNPTLDITITKDEYNNLYPEGLIVKVWQRTYNQVYRMTDTKSLHSAQQQRDKYLLKVAGKEMYFTASKPLFQYRYIRSCIAKDMKPYLVMLSREAVSAAIPVSGHLEPMYARRAGASQEAGAPRDSIDLFTVSDPFRMTVCGVQYLNVSHVDRFYVKVGLYLGATALCQLEETQPVSGDQVPRWNKTIEFETLVQDLPLSGRLCMGVVGVSKRKKKEEHFLLAWVNLALFDYRRQLLSGKKKLTLWPVSKGDYPNEKLCPLKPVGPNPVQDQNVAWLEVELPSYLKPVEFPSDQRVYELGALVEERSPPELKITGLISEKIREVAGRDPLSDIAMQDAELLSCYRRYCCSQVPNALPKLLDAVKWESRTDVARFHLLLRDWPCVNVEVALELLSCNHKDQKVRDFAVRCLNELLTDDKLSQYLIQLVHALHHELHLDNELTRFILDRALRNKNIGHFLFWHLRTEYQSASTSQRFDLILEAFCRGLGKEHIKTLNKKVQCLDKIFRISQSLKDRKEDGPKERHRHLCERMKETDYLESLQNIPSPLSPQVLLGEILVDESRIMESARRPLWLMWTNPDQTVQHIDDQLIRAQVEKNAIIFKYGDGTMAGTTGDLRQDMLTLQVIKIMDHTWDQEGLDLRMMPYSCLATGSMMGMIEVVRNAKTVYRIQREASKLAAIQVDSSQLHKWIRDQNQGALYDAAVDTFTRSCAGYCVATFVLGIGDRHPDNIMVNHRGQIFHIDFGHFLGHFKKKFGISRERVPFVLTDDFLRVIAGGADNPKKSKAFQAFQELCGKAYLALRKHSHLFITLFTMMLSTGITELQCAEDVNYLRKTLQVESDEKDALQYFQNQFNEAYGGAWTTKLDWFFHSVKHM</sequence>
<dbReference type="SUPFAM" id="SSF54236">
    <property type="entry name" value="Ubiquitin-like"/>
    <property type="match status" value="1"/>
</dbReference>
<dbReference type="SMART" id="SM00142">
    <property type="entry name" value="PI3K_C2"/>
    <property type="match status" value="1"/>
</dbReference>
<dbReference type="SUPFAM" id="SSF49562">
    <property type="entry name" value="C2 domain (Calcium/lipid-binding domain, CaLB)"/>
    <property type="match status" value="1"/>
</dbReference>
<feature type="domain" description="PI3K-ABD" evidence="7">
    <location>
        <begin position="14"/>
        <end position="106"/>
    </location>
</feature>
<dbReference type="Pfam" id="PF00454">
    <property type="entry name" value="PI3_PI4_kinase"/>
    <property type="match status" value="1"/>
</dbReference>
<evidence type="ECO:0000259" key="9">
    <source>
        <dbReference type="PROSITE" id="PS51546"/>
    </source>
</evidence>
<dbReference type="Pfam" id="PF00794">
    <property type="entry name" value="PI3K_rbd"/>
    <property type="match status" value="1"/>
</dbReference>
<name>A0A6A4WJ89_AMPAM</name>
<dbReference type="GO" id="GO:0005737">
    <property type="term" value="C:cytoplasm"/>
    <property type="evidence" value="ECO:0007669"/>
    <property type="project" value="UniProtKB-ARBA"/>
</dbReference>